<keyword evidence="2" id="KW-1185">Reference proteome</keyword>
<dbReference type="EMBL" id="KV425909">
    <property type="protein sequence ID" value="KZV99450.1"/>
    <property type="molecule type" value="Genomic_DNA"/>
</dbReference>
<proteinExistence type="predicted"/>
<accession>A0A165MLM7</accession>
<evidence type="ECO:0000313" key="1">
    <source>
        <dbReference type="EMBL" id="KZV99450.1"/>
    </source>
</evidence>
<dbReference type="Proteomes" id="UP000077266">
    <property type="component" value="Unassembled WGS sequence"/>
</dbReference>
<protein>
    <submittedName>
        <fullName evidence="1">Uncharacterized protein</fullName>
    </submittedName>
</protein>
<gene>
    <name evidence="1" type="ORF">EXIGLDRAFT_605610</name>
</gene>
<dbReference type="OrthoDB" id="3241874at2759"/>
<evidence type="ECO:0000313" key="2">
    <source>
        <dbReference type="Proteomes" id="UP000077266"/>
    </source>
</evidence>
<dbReference type="InParanoid" id="A0A165MLM7"/>
<reference evidence="1 2" key="1">
    <citation type="journal article" date="2016" name="Mol. Biol. Evol.">
        <title>Comparative Genomics of Early-Diverging Mushroom-Forming Fungi Provides Insights into the Origins of Lignocellulose Decay Capabilities.</title>
        <authorList>
            <person name="Nagy L.G."/>
            <person name="Riley R."/>
            <person name="Tritt A."/>
            <person name="Adam C."/>
            <person name="Daum C."/>
            <person name="Floudas D."/>
            <person name="Sun H."/>
            <person name="Yadav J.S."/>
            <person name="Pangilinan J."/>
            <person name="Larsson K.H."/>
            <person name="Matsuura K."/>
            <person name="Barry K."/>
            <person name="Labutti K."/>
            <person name="Kuo R."/>
            <person name="Ohm R.A."/>
            <person name="Bhattacharya S.S."/>
            <person name="Shirouzu T."/>
            <person name="Yoshinaga Y."/>
            <person name="Martin F.M."/>
            <person name="Grigoriev I.V."/>
            <person name="Hibbett D.S."/>
        </authorList>
    </citation>
    <scope>NUCLEOTIDE SEQUENCE [LARGE SCALE GENOMIC DNA]</scope>
    <source>
        <strain evidence="1 2">HHB12029</strain>
    </source>
</reference>
<sequence length="291" mass="32681">MSELVDFDWSSDLTTVRLGNQDTVIRSRGRLVLPYSPVIQSKGPNGNQPRYLFASKELLAAAHLLFERVRAAPTIVIPNVVAVTAFPYPLDGKRCFVCEFDDDDAPVLATQSRLTCVICPDGRAVLKSAPALVEHNSSHILCDTRLKDTHTLCGFCLESGQCRFYLRKRHGTLQVDFTNSVCSKKPKTMSYAPAIQSSPNSPCSNFPVKCSLCSPLDHAIWRYALEHHIRHVHPDEDVEKHKSKWFITKAERDAMKKVFERVENARGPRKPKRDAPALVISDAHSSRLAFR</sequence>
<name>A0A165MLM7_EXIGL</name>
<organism evidence="1 2">
    <name type="scientific">Exidia glandulosa HHB12029</name>
    <dbReference type="NCBI Taxonomy" id="1314781"/>
    <lineage>
        <taxon>Eukaryota</taxon>
        <taxon>Fungi</taxon>
        <taxon>Dikarya</taxon>
        <taxon>Basidiomycota</taxon>
        <taxon>Agaricomycotina</taxon>
        <taxon>Agaricomycetes</taxon>
        <taxon>Auriculariales</taxon>
        <taxon>Exidiaceae</taxon>
        <taxon>Exidia</taxon>
    </lineage>
</organism>
<dbReference type="AlphaFoldDB" id="A0A165MLM7"/>